<feature type="region of interest" description="Disordered" evidence="2">
    <location>
        <begin position="423"/>
        <end position="485"/>
    </location>
</feature>
<dbReference type="EMBL" id="JI171005">
    <property type="protein sequence ID" value="ADY44919.1"/>
    <property type="molecule type" value="mRNA"/>
</dbReference>
<dbReference type="InterPro" id="IPR000719">
    <property type="entry name" value="Prot_kinase_dom"/>
</dbReference>
<dbReference type="SUPFAM" id="SSF56112">
    <property type="entry name" value="Protein kinase-like (PK-like)"/>
    <property type="match status" value="1"/>
</dbReference>
<dbReference type="PANTHER" id="PTHR11909">
    <property type="entry name" value="CASEIN KINASE-RELATED"/>
    <property type="match status" value="1"/>
</dbReference>
<keyword evidence="4" id="KW-0418">Kinase</keyword>
<keyword evidence="1" id="KW-0547">Nucleotide-binding</keyword>
<evidence type="ECO:0000259" key="3">
    <source>
        <dbReference type="PROSITE" id="PS50011"/>
    </source>
</evidence>
<feature type="binding site" evidence="1">
    <location>
        <position position="156"/>
    </location>
    <ligand>
        <name>ATP</name>
        <dbReference type="ChEBI" id="CHEBI:30616"/>
    </ligand>
</feature>
<feature type="domain" description="Protein kinase" evidence="3">
    <location>
        <begin position="127"/>
        <end position="453"/>
    </location>
</feature>
<feature type="compositionally biased region" description="Polar residues" evidence="2">
    <location>
        <begin position="9"/>
        <end position="19"/>
    </location>
</feature>
<feature type="compositionally biased region" description="Basic residues" evidence="2">
    <location>
        <begin position="100"/>
        <end position="111"/>
    </location>
</feature>
<organism evidence="4">
    <name type="scientific">Ascaris suum</name>
    <name type="common">Pig roundworm</name>
    <name type="synonym">Ascaris lumbricoides</name>
    <dbReference type="NCBI Taxonomy" id="6253"/>
    <lineage>
        <taxon>Eukaryota</taxon>
        <taxon>Metazoa</taxon>
        <taxon>Ecdysozoa</taxon>
        <taxon>Nematoda</taxon>
        <taxon>Chromadorea</taxon>
        <taxon>Rhabditida</taxon>
        <taxon>Spirurina</taxon>
        <taxon>Ascaridomorpha</taxon>
        <taxon>Ascaridoidea</taxon>
        <taxon>Ascarididae</taxon>
        <taxon>Ascaris</taxon>
    </lineage>
</organism>
<feature type="compositionally biased region" description="Basic and acidic residues" evidence="2">
    <location>
        <begin position="469"/>
        <end position="479"/>
    </location>
</feature>
<proteinExistence type="evidence at transcript level"/>
<feature type="compositionally biased region" description="Basic residues" evidence="2">
    <location>
        <begin position="44"/>
        <end position="54"/>
    </location>
</feature>
<protein>
    <submittedName>
        <fullName evidence="4">Serine/threonine-protein kinase</fullName>
    </submittedName>
</protein>
<keyword evidence="1" id="KW-0067">ATP-binding</keyword>
<dbReference type="InterPro" id="IPR017441">
    <property type="entry name" value="Protein_kinase_ATP_BS"/>
</dbReference>
<dbReference type="InterPro" id="IPR011009">
    <property type="entry name" value="Kinase-like_dom_sf"/>
</dbReference>
<dbReference type="Gene3D" id="1.10.510.10">
    <property type="entry name" value="Transferase(Phosphotransferase) domain 1"/>
    <property type="match status" value="1"/>
</dbReference>
<evidence type="ECO:0000313" key="4">
    <source>
        <dbReference type="EMBL" id="ADY44919.1"/>
    </source>
</evidence>
<accession>F1L465</accession>
<feature type="compositionally biased region" description="Basic and acidic residues" evidence="2">
    <location>
        <begin position="86"/>
        <end position="99"/>
    </location>
</feature>
<evidence type="ECO:0000256" key="1">
    <source>
        <dbReference type="PROSITE-ProRule" id="PRU10141"/>
    </source>
</evidence>
<dbReference type="InterPro" id="IPR050235">
    <property type="entry name" value="CK1_Ser-Thr_kinase"/>
</dbReference>
<dbReference type="PROSITE" id="PS00107">
    <property type="entry name" value="PROTEIN_KINASE_ATP"/>
    <property type="match status" value="1"/>
</dbReference>
<name>F1L465_ASCSU</name>
<feature type="region of interest" description="Disordered" evidence="2">
    <location>
        <begin position="1"/>
        <end position="114"/>
    </location>
</feature>
<dbReference type="SMART" id="SM00220">
    <property type="entry name" value="S_TKc"/>
    <property type="match status" value="1"/>
</dbReference>
<evidence type="ECO:0000256" key="2">
    <source>
        <dbReference type="SAM" id="MobiDB-lite"/>
    </source>
</evidence>
<feature type="compositionally biased region" description="Basic and acidic residues" evidence="2">
    <location>
        <begin position="423"/>
        <end position="454"/>
    </location>
</feature>
<dbReference type="GO" id="GO:0004672">
    <property type="term" value="F:protein kinase activity"/>
    <property type="evidence" value="ECO:0007669"/>
    <property type="project" value="InterPro"/>
</dbReference>
<dbReference type="PROSITE" id="PS50011">
    <property type="entry name" value="PROTEIN_KINASE_DOM"/>
    <property type="match status" value="1"/>
</dbReference>
<dbReference type="AlphaFoldDB" id="F1L465"/>
<dbReference type="Pfam" id="PF00069">
    <property type="entry name" value="Pkinase"/>
    <property type="match status" value="1"/>
</dbReference>
<sequence length="507" mass="58846">MTISHRNRSAYSNVSQNPINKRKGHTNLEINDSGTLKKSERKSGTKKFRRRKIQLLKDEAEKMETAKDKSFCLKPSPHSKLAHPKALQEDKDQKNGDKKKPSHRKMTKKDRPKLAEDTQIRCIDGLYTVDQLLGSGGFGDVYKVRKVGTNEYYAMKTELHEFNGKKIDRLRVEVAVMSLFSSVKDPERRKHFVDLFDKGQTDTFKLVVMQLLGPSIEDLRRFYLCTDFTKPTAMRISQQSLQGIWDLHLIGFIHRDIKPQNFAIGTGDKDDIIYILDLGIAHRYIDRHTNKIKPPRSKVRFMGTIRYASRNCHRSKEQSRKDDLETWIYMSVELYSSMILPWKRFVDRQAVLVEKDKFFTEPNAEIYRKAPQGYRSISKYVDNLTYEEEPNYTLIQSALEQIIKDECIDIRLPLDWTGKVVEKDEKDSRRRAKEKEAIERKKGGTRESKDVSLEKDEEPLEQVNISAGEKQKNSPEKEAANQPVVKLPAANVENIRCSDLQINSEYL</sequence>
<reference evidence="4" key="1">
    <citation type="journal article" date="2011" name="Genome Res.">
        <title>Deep small RNA sequencing from the nematode Ascaris reveals conservation, functional diversification, and novel developmental profiles.</title>
        <authorList>
            <person name="Wang J."/>
            <person name="Czech B."/>
            <person name="Crunk A."/>
            <person name="Wallace A."/>
            <person name="Mitreva M."/>
            <person name="Hannon G.J."/>
            <person name="Davis R.E."/>
        </authorList>
    </citation>
    <scope>NUCLEOTIDE SEQUENCE</scope>
</reference>
<keyword evidence="4" id="KW-0808">Transferase</keyword>
<feature type="compositionally biased region" description="Basic and acidic residues" evidence="2">
    <location>
        <begin position="55"/>
        <end position="71"/>
    </location>
</feature>
<dbReference type="GO" id="GO:0005524">
    <property type="term" value="F:ATP binding"/>
    <property type="evidence" value="ECO:0007669"/>
    <property type="project" value="UniProtKB-UniRule"/>
</dbReference>